<organism evidence="1 2">
    <name type="scientific">Liparis tanakae</name>
    <name type="common">Tanaka's snailfish</name>
    <dbReference type="NCBI Taxonomy" id="230148"/>
    <lineage>
        <taxon>Eukaryota</taxon>
        <taxon>Metazoa</taxon>
        <taxon>Chordata</taxon>
        <taxon>Craniata</taxon>
        <taxon>Vertebrata</taxon>
        <taxon>Euteleostomi</taxon>
        <taxon>Actinopterygii</taxon>
        <taxon>Neopterygii</taxon>
        <taxon>Teleostei</taxon>
        <taxon>Neoteleostei</taxon>
        <taxon>Acanthomorphata</taxon>
        <taxon>Eupercaria</taxon>
        <taxon>Perciformes</taxon>
        <taxon>Cottioidei</taxon>
        <taxon>Cottales</taxon>
        <taxon>Liparidae</taxon>
        <taxon>Liparis</taxon>
    </lineage>
</organism>
<comment type="caution">
    <text evidence="1">The sequence shown here is derived from an EMBL/GenBank/DDBJ whole genome shotgun (WGS) entry which is preliminary data.</text>
</comment>
<evidence type="ECO:0000313" key="1">
    <source>
        <dbReference type="EMBL" id="TNN36674.1"/>
    </source>
</evidence>
<gene>
    <name evidence="1" type="ORF">EYF80_053171</name>
</gene>
<name>A0A4Z2F7A0_9TELE</name>
<dbReference type="Proteomes" id="UP000314294">
    <property type="component" value="Unassembled WGS sequence"/>
</dbReference>
<sequence>MAKQAEQNDRRSNMGAMISISVGDGGLKRSEPKVPVAAAAFCPHAVEVVQGRGAAEAVDAVPGTAPRQRPPEEGVAGVQVVRQQGAAPGGGPGRRGRGVQVQVLVLVLVLFDQGLGLRLHAALLGREAELFEGDVLAVGLRGQRAGRLVSGARK</sequence>
<protein>
    <submittedName>
        <fullName evidence="1">Uncharacterized protein</fullName>
    </submittedName>
</protein>
<reference evidence="1 2" key="1">
    <citation type="submission" date="2019-03" db="EMBL/GenBank/DDBJ databases">
        <title>First draft genome of Liparis tanakae, snailfish: a comprehensive survey of snailfish specific genes.</title>
        <authorList>
            <person name="Kim W."/>
            <person name="Song I."/>
            <person name="Jeong J.-H."/>
            <person name="Kim D."/>
            <person name="Kim S."/>
            <person name="Ryu S."/>
            <person name="Song J.Y."/>
            <person name="Lee S.K."/>
        </authorList>
    </citation>
    <scope>NUCLEOTIDE SEQUENCE [LARGE SCALE GENOMIC DNA]</scope>
    <source>
        <tissue evidence="1">Muscle</tissue>
    </source>
</reference>
<evidence type="ECO:0000313" key="2">
    <source>
        <dbReference type="Proteomes" id="UP000314294"/>
    </source>
</evidence>
<accession>A0A4Z2F7A0</accession>
<keyword evidence="2" id="KW-1185">Reference proteome</keyword>
<dbReference type="AlphaFoldDB" id="A0A4Z2F7A0"/>
<dbReference type="EMBL" id="SRLO01001587">
    <property type="protein sequence ID" value="TNN36674.1"/>
    <property type="molecule type" value="Genomic_DNA"/>
</dbReference>
<proteinExistence type="predicted"/>